<dbReference type="Proteomes" id="UP000033860">
    <property type="component" value="Unassembled WGS sequence"/>
</dbReference>
<proteinExistence type="predicted"/>
<dbReference type="Pfam" id="PF01547">
    <property type="entry name" value="SBP_bac_1"/>
    <property type="match status" value="1"/>
</dbReference>
<reference evidence="3 4" key="1">
    <citation type="journal article" date="2015" name="Nature">
        <title>rRNA introns, odd ribosomes, and small enigmatic genomes across a large radiation of phyla.</title>
        <authorList>
            <person name="Brown C.T."/>
            <person name="Hug L.A."/>
            <person name="Thomas B.C."/>
            <person name="Sharon I."/>
            <person name="Castelle C.J."/>
            <person name="Singh A."/>
            <person name="Wilkins M.J."/>
            <person name="Williams K.H."/>
            <person name="Banfield J.F."/>
        </authorList>
    </citation>
    <scope>NUCLEOTIDE SEQUENCE [LARGE SCALE GENOMIC DNA]</scope>
</reference>
<dbReference type="InterPro" id="IPR050490">
    <property type="entry name" value="Bact_solute-bd_prot1"/>
</dbReference>
<dbReference type="AlphaFoldDB" id="A0A0G1UVR5"/>
<evidence type="ECO:0000256" key="1">
    <source>
        <dbReference type="SAM" id="MobiDB-lite"/>
    </source>
</evidence>
<evidence type="ECO:0000313" key="4">
    <source>
        <dbReference type="Proteomes" id="UP000033860"/>
    </source>
</evidence>
<feature type="region of interest" description="Disordered" evidence="1">
    <location>
        <begin position="1"/>
        <end position="62"/>
    </location>
</feature>
<dbReference type="InterPro" id="IPR006059">
    <property type="entry name" value="SBP"/>
</dbReference>
<organism evidence="3 4">
    <name type="scientific">Candidatus Beckwithbacteria bacterium GW2011_GWB1_47_15</name>
    <dbReference type="NCBI Taxonomy" id="1618371"/>
    <lineage>
        <taxon>Bacteria</taxon>
        <taxon>Candidatus Beckwithiibacteriota</taxon>
    </lineage>
</organism>
<comment type="caution">
    <text evidence="3">The sequence shown here is derived from an EMBL/GenBank/DDBJ whole genome shotgun (WGS) entry which is preliminary data.</text>
</comment>
<dbReference type="EMBL" id="LCNT01000001">
    <property type="protein sequence ID" value="KKU61810.1"/>
    <property type="molecule type" value="Genomic_DNA"/>
</dbReference>
<keyword evidence="2" id="KW-1133">Transmembrane helix</keyword>
<evidence type="ECO:0000313" key="3">
    <source>
        <dbReference type="EMBL" id="KKU61810.1"/>
    </source>
</evidence>
<feature type="compositionally biased region" description="Pro residues" evidence="1">
    <location>
        <begin position="40"/>
        <end position="62"/>
    </location>
</feature>
<keyword evidence="2" id="KW-0812">Transmembrane</keyword>
<evidence type="ECO:0000256" key="2">
    <source>
        <dbReference type="SAM" id="Phobius"/>
    </source>
</evidence>
<feature type="compositionally biased region" description="Pro residues" evidence="1">
    <location>
        <begin position="7"/>
        <end position="30"/>
    </location>
</feature>
<protein>
    <recommendedName>
        <fullName evidence="5">Extracellular solute-binding protein family 1</fullName>
    </recommendedName>
</protein>
<name>A0A0G1UVR5_9BACT</name>
<gene>
    <name evidence="3" type="ORF">UX85_C0001G0024</name>
</gene>
<keyword evidence="2" id="KW-0472">Membrane</keyword>
<feature type="transmembrane region" description="Helical" evidence="2">
    <location>
        <begin position="72"/>
        <end position="94"/>
    </location>
</feature>
<dbReference type="Gene3D" id="3.40.190.10">
    <property type="entry name" value="Periplasmic binding protein-like II"/>
    <property type="match status" value="1"/>
</dbReference>
<accession>A0A0G1UVR5</accession>
<evidence type="ECO:0008006" key="5">
    <source>
        <dbReference type="Google" id="ProtNLM"/>
    </source>
</evidence>
<dbReference type="PANTHER" id="PTHR43649">
    <property type="entry name" value="ARABINOSE-BINDING PROTEIN-RELATED"/>
    <property type="match status" value="1"/>
</dbReference>
<sequence>MPDDPTQTPPVSPPAAPPPVPPPPESPPFPIQSAEQQSQPVPPPPIDQPPPTPPPGEPAQAPPVAEPFFKRFFPVIIGLIVVILLGLLVTKVILPRFRKAPEPDVVTLDYWGLWEPESIMAKIIEDYRQDHPNITVNYTRQSPKDYRDRLQSALARNEGPDIFRWHNTWLPMLKADLASVPENIYSPNEFDTTFYPIVRRDAFTNGNFYGIPLEFDALALYVNQSIFAQNADLKIPTTWDNLRSTAFKLAQKDAKGNLLVGGIALGTTNNVDHFSDILGLMILQNGGDPTKPDQTTVTSALKFYTLFTTQDGSWNEKLPNSTLAFADEKVAMIFAPSWRALEIKALNPELNFRLYPVPQLPGTNITWATYWLEGVSKKSDSQAAAWDFLKYLSSKETLLKMHDLAGKERLFGEPYPRQDMTAAIQEDPFLGAIITQAVSAQSWPLADRTFDNGLNDRLIKYYQDAINSYLKNEPEKKITDTLSQGVSQVLSQYGLAANK</sequence>
<dbReference type="SUPFAM" id="SSF53850">
    <property type="entry name" value="Periplasmic binding protein-like II"/>
    <property type="match status" value="1"/>
</dbReference>